<dbReference type="AlphaFoldDB" id="A0A0F9DCV6"/>
<feature type="domain" description="FAD-binding oxidoreductase/transferase type 4 C-terminal" evidence="5">
    <location>
        <begin position="6"/>
        <end position="246"/>
    </location>
</feature>
<dbReference type="GO" id="GO:0016491">
    <property type="term" value="F:oxidoreductase activity"/>
    <property type="evidence" value="ECO:0007669"/>
    <property type="project" value="UniProtKB-KW"/>
</dbReference>
<dbReference type="InterPro" id="IPR051914">
    <property type="entry name" value="FAD-linked_OxidoTrans_Type4"/>
</dbReference>
<evidence type="ECO:0000256" key="2">
    <source>
        <dbReference type="ARBA" id="ARBA00022630"/>
    </source>
</evidence>
<dbReference type="InterPro" id="IPR004113">
    <property type="entry name" value="FAD-bd_oxidored_4_C"/>
</dbReference>
<keyword evidence="2" id="KW-0285">Flavoprotein</keyword>
<dbReference type="Gene3D" id="3.30.70.2190">
    <property type="match status" value="1"/>
</dbReference>
<evidence type="ECO:0000256" key="3">
    <source>
        <dbReference type="ARBA" id="ARBA00022827"/>
    </source>
</evidence>
<name>A0A0F9DCV6_9ZZZZ</name>
<evidence type="ECO:0000256" key="4">
    <source>
        <dbReference type="ARBA" id="ARBA00023002"/>
    </source>
</evidence>
<protein>
    <recommendedName>
        <fullName evidence="5">FAD-binding oxidoreductase/transferase type 4 C-terminal domain-containing protein</fullName>
    </recommendedName>
</protein>
<keyword evidence="4" id="KW-0560">Oxidoreductase</keyword>
<gene>
    <name evidence="6" type="ORF">LCGC14_2213970</name>
</gene>
<dbReference type="PANTHER" id="PTHR42934:SF2">
    <property type="entry name" value="GLYCOLATE OXIDASE SUBUNIT GLCD"/>
    <property type="match status" value="1"/>
</dbReference>
<dbReference type="EMBL" id="LAZR01029440">
    <property type="protein sequence ID" value="KKL59573.1"/>
    <property type="molecule type" value="Genomic_DNA"/>
</dbReference>
<accession>A0A0F9DCV6</accession>
<dbReference type="PANTHER" id="PTHR42934">
    <property type="entry name" value="GLYCOLATE OXIDASE SUBUNIT GLCD"/>
    <property type="match status" value="1"/>
</dbReference>
<organism evidence="6">
    <name type="scientific">marine sediment metagenome</name>
    <dbReference type="NCBI Taxonomy" id="412755"/>
    <lineage>
        <taxon>unclassified sequences</taxon>
        <taxon>metagenomes</taxon>
        <taxon>ecological metagenomes</taxon>
    </lineage>
</organism>
<dbReference type="Gene3D" id="1.10.45.10">
    <property type="entry name" value="Vanillyl-alcohol Oxidase, Chain A, domain 4"/>
    <property type="match status" value="1"/>
</dbReference>
<evidence type="ECO:0000259" key="5">
    <source>
        <dbReference type="Pfam" id="PF02913"/>
    </source>
</evidence>
<keyword evidence="3" id="KW-0274">FAD</keyword>
<proteinExistence type="predicted"/>
<dbReference type="FunFam" id="1.10.45.10:FF:000001">
    <property type="entry name" value="D-lactate dehydrogenase mitochondrial"/>
    <property type="match status" value="1"/>
</dbReference>
<dbReference type="SUPFAM" id="SSF55103">
    <property type="entry name" value="FAD-linked oxidases, C-terminal domain"/>
    <property type="match status" value="1"/>
</dbReference>
<dbReference type="GO" id="GO:0050660">
    <property type="term" value="F:flavin adenine dinucleotide binding"/>
    <property type="evidence" value="ECO:0007669"/>
    <property type="project" value="InterPro"/>
</dbReference>
<reference evidence="6" key="1">
    <citation type="journal article" date="2015" name="Nature">
        <title>Complex archaea that bridge the gap between prokaryotes and eukaryotes.</title>
        <authorList>
            <person name="Spang A."/>
            <person name="Saw J.H."/>
            <person name="Jorgensen S.L."/>
            <person name="Zaremba-Niedzwiedzka K."/>
            <person name="Martijn J."/>
            <person name="Lind A.E."/>
            <person name="van Eijk R."/>
            <person name="Schleper C."/>
            <person name="Guy L."/>
            <person name="Ettema T.J."/>
        </authorList>
    </citation>
    <scope>NUCLEOTIDE SEQUENCE</scope>
</reference>
<comment type="caution">
    <text evidence="6">The sequence shown here is derived from an EMBL/GenBank/DDBJ whole genome shotgun (WGS) entry which is preliminary data.</text>
</comment>
<sequence>MENFSFRLCLFATAEEAIAAVPRIMTAGGIIPTAIEFMDRTSVEAACDYLNETIPYAEAGAMLLITVDGPDVQQVEREYEVIGEMCLAGGAIEVYVADNHTTSERIWKVRRNIAEAFKIVSPHQSLEDIVVPIAAIPDMVRSLGELSAKYDVAIPCYGHAGDGNLHATPVMNPDWTLARWHETLPKILTELYQITASLGGTISGEHGIGHKRKAYVPLVMAEPVIDLMRAIKRAWDPNNILNPGKIFDV</sequence>
<dbReference type="InterPro" id="IPR016171">
    <property type="entry name" value="Vanillyl_alc_oxidase_C-sub2"/>
</dbReference>
<dbReference type="Gene3D" id="3.30.70.2740">
    <property type="match status" value="1"/>
</dbReference>
<evidence type="ECO:0000256" key="1">
    <source>
        <dbReference type="ARBA" id="ARBA00001974"/>
    </source>
</evidence>
<comment type="cofactor">
    <cofactor evidence="1">
        <name>FAD</name>
        <dbReference type="ChEBI" id="CHEBI:57692"/>
    </cofactor>
</comment>
<dbReference type="InterPro" id="IPR016164">
    <property type="entry name" value="FAD-linked_Oxase-like_C"/>
</dbReference>
<dbReference type="Pfam" id="PF02913">
    <property type="entry name" value="FAD-oxidase_C"/>
    <property type="match status" value="1"/>
</dbReference>
<evidence type="ECO:0000313" key="6">
    <source>
        <dbReference type="EMBL" id="KKL59573.1"/>
    </source>
</evidence>